<gene>
    <name evidence="1" type="ORF">QC762_200885</name>
</gene>
<evidence type="ECO:0000313" key="2">
    <source>
        <dbReference type="Proteomes" id="UP001323405"/>
    </source>
</evidence>
<keyword evidence="2" id="KW-1185">Reference proteome</keyword>
<dbReference type="Proteomes" id="UP001323405">
    <property type="component" value="Unassembled WGS sequence"/>
</dbReference>
<accession>A0ABR0GQ56</accession>
<dbReference type="RefSeq" id="XP_062746749.1">
    <property type="nucleotide sequence ID" value="XM_062886980.1"/>
</dbReference>
<dbReference type="EMBL" id="JAFFHA010000003">
    <property type="protein sequence ID" value="KAK4657776.1"/>
    <property type="molecule type" value="Genomic_DNA"/>
</dbReference>
<organism evidence="1 2">
    <name type="scientific">Podospora pseudocomata</name>
    <dbReference type="NCBI Taxonomy" id="2093779"/>
    <lineage>
        <taxon>Eukaryota</taxon>
        <taxon>Fungi</taxon>
        <taxon>Dikarya</taxon>
        <taxon>Ascomycota</taxon>
        <taxon>Pezizomycotina</taxon>
        <taxon>Sordariomycetes</taxon>
        <taxon>Sordariomycetidae</taxon>
        <taxon>Sordariales</taxon>
        <taxon>Podosporaceae</taxon>
        <taxon>Podospora</taxon>
    </lineage>
</organism>
<comment type="caution">
    <text evidence="1">The sequence shown here is derived from an EMBL/GenBank/DDBJ whole genome shotgun (WGS) entry which is preliminary data.</text>
</comment>
<dbReference type="GeneID" id="87906887"/>
<sequence>MIILPHSIVSTAQQVEALAPDAGLLPNGKSGSAGLDRRVSSSKLENRKTFSMLLLSSVNGYIPRPAVSHCVPPTGSHRYFALTTPTPLLTSSFPGQDEKRHGQVVGARKPMRERQKARLQLSSLLHSHCLLRGSDSQLNLVVPSLHLLLSSAFSMLPRSRLFFADASGACPGQSFFYRQPITERDQIFFEAFRGPPKPNRSRAELYR</sequence>
<protein>
    <submittedName>
        <fullName evidence="1">Uncharacterized protein</fullName>
    </submittedName>
</protein>
<evidence type="ECO:0000313" key="1">
    <source>
        <dbReference type="EMBL" id="KAK4657776.1"/>
    </source>
</evidence>
<reference evidence="1 2" key="1">
    <citation type="journal article" date="2023" name="bioRxiv">
        <title>High-quality genome assemblies of four members of thePodospora anserinaspecies complex.</title>
        <authorList>
            <person name="Ament-Velasquez S.L."/>
            <person name="Vogan A.A."/>
            <person name="Wallerman O."/>
            <person name="Hartmann F."/>
            <person name="Gautier V."/>
            <person name="Silar P."/>
            <person name="Giraud T."/>
            <person name="Johannesson H."/>
        </authorList>
    </citation>
    <scope>NUCLEOTIDE SEQUENCE [LARGE SCALE GENOMIC DNA]</scope>
    <source>
        <strain evidence="1 2">CBS 415.72m</strain>
    </source>
</reference>
<proteinExistence type="predicted"/>
<name>A0ABR0GQ56_9PEZI</name>